<accession>A0A9W8PFP1</accession>
<dbReference type="GO" id="GO:0016747">
    <property type="term" value="F:acyltransferase activity, transferring groups other than amino-acyl groups"/>
    <property type="evidence" value="ECO:0007669"/>
    <property type="project" value="InterPro"/>
</dbReference>
<proteinExistence type="predicted"/>
<dbReference type="Pfam" id="PF13673">
    <property type="entry name" value="Acetyltransf_10"/>
    <property type="match status" value="1"/>
</dbReference>
<organism evidence="2 3">
    <name type="scientific">Fusarium irregulare</name>
    <dbReference type="NCBI Taxonomy" id="2494466"/>
    <lineage>
        <taxon>Eukaryota</taxon>
        <taxon>Fungi</taxon>
        <taxon>Dikarya</taxon>
        <taxon>Ascomycota</taxon>
        <taxon>Pezizomycotina</taxon>
        <taxon>Sordariomycetes</taxon>
        <taxon>Hypocreomycetidae</taxon>
        <taxon>Hypocreales</taxon>
        <taxon>Nectriaceae</taxon>
        <taxon>Fusarium</taxon>
        <taxon>Fusarium incarnatum-equiseti species complex</taxon>
    </lineage>
</organism>
<dbReference type="PROSITE" id="PS51186">
    <property type="entry name" value="GNAT"/>
    <property type="match status" value="1"/>
</dbReference>
<comment type="caution">
    <text evidence="2">The sequence shown here is derived from an EMBL/GenBank/DDBJ whole genome shotgun (WGS) entry which is preliminary data.</text>
</comment>
<dbReference type="PANTHER" id="PTHR42791">
    <property type="entry name" value="GNAT FAMILY ACETYLTRANSFERASE"/>
    <property type="match status" value="1"/>
</dbReference>
<dbReference type="InterPro" id="IPR052523">
    <property type="entry name" value="Trichothecene_AcTrans"/>
</dbReference>
<name>A0A9W8PFP1_9HYPO</name>
<dbReference type="AlphaFoldDB" id="A0A9W8PFP1"/>
<dbReference type="InterPro" id="IPR016181">
    <property type="entry name" value="Acyl_CoA_acyltransferase"/>
</dbReference>
<feature type="domain" description="N-acetyltransferase" evidence="1">
    <location>
        <begin position="70"/>
        <end position="228"/>
    </location>
</feature>
<dbReference type="OrthoDB" id="432010at2759"/>
<evidence type="ECO:0000259" key="1">
    <source>
        <dbReference type="PROSITE" id="PS51186"/>
    </source>
</evidence>
<dbReference type="SUPFAM" id="SSF55729">
    <property type="entry name" value="Acyl-CoA N-acyltransferases (Nat)"/>
    <property type="match status" value="1"/>
</dbReference>
<dbReference type="EMBL" id="JAPDHF010000021">
    <property type="protein sequence ID" value="KAJ4005416.1"/>
    <property type="molecule type" value="Genomic_DNA"/>
</dbReference>
<protein>
    <recommendedName>
        <fullName evidence="1">N-acetyltransferase domain-containing protein</fullName>
    </recommendedName>
</protein>
<reference evidence="2" key="1">
    <citation type="submission" date="2022-10" db="EMBL/GenBank/DDBJ databases">
        <title>Fusarium specimens isolated from Avocado Roots.</title>
        <authorList>
            <person name="Stajich J."/>
            <person name="Roper C."/>
            <person name="Heimlech-Rivalta G."/>
        </authorList>
    </citation>
    <scope>NUCLEOTIDE SEQUENCE</scope>
    <source>
        <strain evidence="2">CF00143</strain>
    </source>
</reference>
<dbReference type="Proteomes" id="UP001152130">
    <property type="component" value="Unassembled WGS sequence"/>
</dbReference>
<dbReference type="PANTHER" id="PTHR42791:SF2">
    <property type="entry name" value="N-ACETYLTRANSFERASE DOMAIN-CONTAINING PROTEIN"/>
    <property type="match status" value="1"/>
</dbReference>
<gene>
    <name evidence="2" type="ORF">NW766_010964</name>
</gene>
<evidence type="ECO:0000313" key="2">
    <source>
        <dbReference type="EMBL" id="KAJ4005416.1"/>
    </source>
</evidence>
<evidence type="ECO:0000313" key="3">
    <source>
        <dbReference type="Proteomes" id="UP001152130"/>
    </source>
</evidence>
<sequence length="228" mass="26355">MAQSTEKYRIRPANFFDVPAVTQIYASAFAKEPLIDFFFPTRRQEPESYYTWAYRRFQCRYWTPGYLLTVVVDSNDHPVGYSWWKRPVAASSLLQKVFTPYLWIESIVKAVTAVKNYLSPVHGFQKKNMEAFEQAFSKVESEVLDTAGKREAQYLTLLAVDPVYQGQGLGQLLLDHDLERVDEEKSAAWLLSLAGLEPFYEEFGFQKTVKVDVEEMGDWEGGMVMLRD</sequence>
<dbReference type="Gene3D" id="3.40.630.30">
    <property type="match status" value="1"/>
</dbReference>
<keyword evidence="3" id="KW-1185">Reference proteome</keyword>
<dbReference type="InterPro" id="IPR000182">
    <property type="entry name" value="GNAT_dom"/>
</dbReference>